<reference evidence="2" key="1">
    <citation type="submission" date="2021-03" db="EMBL/GenBank/DDBJ databases">
        <title>Chromosome level genome of the anhydrobiotic midge Polypedilum vanderplanki.</title>
        <authorList>
            <person name="Yoshida Y."/>
            <person name="Kikawada T."/>
            <person name="Gusev O."/>
        </authorList>
    </citation>
    <scope>NUCLEOTIDE SEQUENCE</scope>
    <source>
        <strain evidence="2">NIAS01</strain>
        <tissue evidence="2">Whole body or cell culture</tissue>
    </source>
</reference>
<dbReference type="Proteomes" id="UP001107558">
    <property type="component" value="Unassembled WGS sequence"/>
</dbReference>
<dbReference type="InterPro" id="IPR058554">
    <property type="entry name" value="RAG1_RNase_H"/>
</dbReference>
<keyword evidence="3" id="KW-1185">Reference proteome</keyword>
<dbReference type="OrthoDB" id="8193306at2759"/>
<dbReference type="Pfam" id="PF26100">
    <property type="entry name" value="RAG1_RNase_H"/>
    <property type="match status" value="1"/>
</dbReference>
<accession>A0A9J6B8T7</accession>
<evidence type="ECO:0000259" key="1">
    <source>
        <dbReference type="Pfam" id="PF26100"/>
    </source>
</evidence>
<sequence length="739" mass="84851">MEFTKKTIFEEFHFKKYRIITEEKALKQALEFIEDKIERKLNIEGRKIVQNKIQYLFEIYLKEIKAQRHDFSKIERKFRNDWYTPCIIIIDEWLIKPDLIEASQASTSKKGPGRPSKDFVDVAKSTEYAGATNASKLVNNNIKILLLAVKNATKVEQKDFTTFDLMHLSFIINTIISNLHNLKKINIVVEKDEKKPELLSQKEALGFLLENNLSKQVYKNIRMKCKEKNALIFPSYKHILDAKKECRPAVINYEDTKASTTFKALFEHTAARLVENETDHIKCILQDHEDSDVEMSNDEVMSVENSGKLIEATLIFADGGDGTTGFSHFNQKSESGQIINDHSLFTWSATPIALITKEGIELWRNPSPNSPFSNRPIMLEFAKETNNYVKDVYEKFEKEKQELSTLTLPLGNANVKITPEFHTTLIDGKVFNVITKTSSQSCPVCEAKPKDFLNREICVSKNKGLIHGLQPLHAIINVFNFLLHIAYKMDNKTWQARTTMQKKNVDDRKIEIQQRLRDEFGITFDAPRAGGFGNTTTGNLCRRVFAEPERLAAALCLDVEMVINFSTILGVLNCKEEIDTEKLDELCKNTIKFFEDGGSCNWAKISPTVHKILFHSKEIIMMLPLSPGYFSEEGSEAKNKYLKQYRLSNARKSSVKASLADTFNRNMDASDPIIFLSSVIARKQKRKQRPLPERVLQYIKNKDFDDIIDKEFCAEVTYADNFDNELDDCILDIEFENLL</sequence>
<feature type="domain" description="V(D)J recombination-activating protein 1 RNase H" evidence="1">
    <location>
        <begin position="321"/>
        <end position="430"/>
    </location>
</feature>
<gene>
    <name evidence="2" type="ORF">PVAND_017658</name>
</gene>
<dbReference type="AlphaFoldDB" id="A0A9J6B8T7"/>
<dbReference type="EMBL" id="JADBJN010000067">
    <property type="protein sequence ID" value="KAG5666146.1"/>
    <property type="molecule type" value="Genomic_DNA"/>
</dbReference>
<evidence type="ECO:0000313" key="2">
    <source>
        <dbReference type="EMBL" id="KAG5666146.1"/>
    </source>
</evidence>
<evidence type="ECO:0000313" key="3">
    <source>
        <dbReference type="Proteomes" id="UP001107558"/>
    </source>
</evidence>
<comment type="caution">
    <text evidence="2">The sequence shown here is derived from an EMBL/GenBank/DDBJ whole genome shotgun (WGS) entry which is preliminary data.</text>
</comment>
<protein>
    <recommendedName>
        <fullName evidence="1">V(D)J recombination-activating protein 1 RNase H domain-containing protein</fullName>
    </recommendedName>
</protein>
<proteinExistence type="predicted"/>
<organism evidence="2 3">
    <name type="scientific">Polypedilum vanderplanki</name>
    <name type="common">Sleeping chironomid midge</name>
    <dbReference type="NCBI Taxonomy" id="319348"/>
    <lineage>
        <taxon>Eukaryota</taxon>
        <taxon>Metazoa</taxon>
        <taxon>Ecdysozoa</taxon>
        <taxon>Arthropoda</taxon>
        <taxon>Hexapoda</taxon>
        <taxon>Insecta</taxon>
        <taxon>Pterygota</taxon>
        <taxon>Neoptera</taxon>
        <taxon>Endopterygota</taxon>
        <taxon>Diptera</taxon>
        <taxon>Nematocera</taxon>
        <taxon>Chironomoidea</taxon>
        <taxon>Chironomidae</taxon>
        <taxon>Chironominae</taxon>
        <taxon>Polypedilum</taxon>
        <taxon>Polypedilum</taxon>
    </lineage>
</organism>
<name>A0A9J6B8T7_POLVA</name>